<gene>
    <name evidence="2" type="ORF">GKE73_02995</name>
</gene>
<proteinExistence type="predicted"/>
<sequence>MPPYKYNKFPQKSIKVGCIYLLVGLATLFTGYLFTVAGIELWENTNLTESISIGGVVFFIVTLGILCLHKSACHFAGTTDVLQNTKFRSIFNLLLSIAPILSMEMIFIDNNPIFSRNHPCLLGVMCAFVLLVPVVWAIHIYKKPTLPS</sequence>
<comment type="caution">
    <text evidence="2">The sequence shown here is derived from an EMBL/GenBank/DDBJ whole genome shotgun (WGS) entry which is preliminary data.</text>
</comment>
<dbReference type="AlphaFoldDB" id="A0A844GAJ1"/>
<evidence type="ECO:0000256" key="1">
    <source>
        <dbReference type="SAM" id="Phobius"/>
    </source>
</evidence>
<accession>A0A844GAJ1</accession>
<organism evidence="2 3">
    <name type="scientific">Paludibacterium denitrificans</name>
    <dbReference type="NCBI Taxonomy" id="2675226"/>
    <lineage>
        <taxon>Bacteria</taxon>
        <taxon>Pseudomonadati</taxon>
        <taxon>Pseudomonadota</taxon>
        <taxon>Betaproteobacteria</taxon>
        <taxon>Neisseriales</taxon>
        <taxon>Chromobacteriaceae</taxon>
        <taxon>Paludibacterium</taxon>
    </lineage>
</organism>
<feature type="transmembrane region" description="Helical" evidence="1">
    <location>
        <begin position="90"/>
        <end position="108"/>
    </location>
</feature>
<dbReference type="EMBL" id="WLYX01000001">
    <property type="protein sequence ID" value="MTD32649.1"/>
    <property type="molecule type" value="Genomic_DNA"/>
</dbReference>
<reference evidence="2 3" key="1">
    <citation type="submission" date="2019-11" db="EMBL/GenBank/DDBJ databases">
        <title>Draft genome sequence of Paludibacterium sp. dN18-1.</title>
        <authorList>
            <person name="Im W.-T."/>
        </authorList>
    </citation>
    <scope>NUCLEOTIDE SEQUENCE [LARGE SCALE GENOMIC DNA]</scope>
    <source>
        <strain evidence="3">dN 18-1</strain>
    </source>
</reference>
<feature type="transmembrane region" description="Helical" evidence="1">
    <location>
        <begin position="51"/>
        <end position="69"/>
    </location>
</feature>
<evidence type="ECO:0000313" key="3">
    <source>
        <dbReference type="Proteomes" id="UP000446658"/>
    </source>
</evidence>
<dbReference type="RefSeq" id="WP_230369136.1">
    <property type="nucleotide sequence ID" value="NZ_WLYX01000001.1"/>
</dbReference>
<feature type="transmembrane region" description="Helical" evidence="1">
    <location>
        <begin position="20"/>
        <end position="39"/>
    </location>
</feature>
<evidence type="ECO:0000313" key="2">
    <source>
        <dbReference type="EMBL" id="MTD32649.1"/>
    </source>
</evidence>
<keyword evidence="1" id="KW-0472">Membrane</keyword>
<protein>
    <submittedName>
        <fullName evidence="2">Uncharacterized protein</fullName>
    </submittedName>
</protein>
<keyword evidence="1" id="KW-0812">Transmembrane</keyword>
<name>A0A844GAJ1_9NEIS</name>
<feature type="transmembrane region" description="Helical" evidence="1">
    <location>
        <begin position="120"/>
        <end position="141"/>
    </location>
</feature>
<keyword evidence="1" id="KW-1133">Transmembrane helix</keyword>
<dbReference type="Proteomes" id="UP000446658">
    <property type="component" value="Unassembled WGS sequence"/>
</dbReference>
<keyword evidence="3" id="KW-1185">Reference proteome</keyword>